<feature type="transmembrane region" description="Helical" evidence="2">
    <location>
        <begin position="27"/>
        <end position="50"/>
    </location>
</feature>
<evidence type="ECO:0000256" key="2">
    <source>
        <dbReference type="SAM" id="Phobius"/>
    </source>
</evidence>
<feature type="compositionally biased region" description="Pro residues" evidence="1">
    <location>
        <begin position="216"/>
        <end position="227"/>
    </location>
</feature>
<dbReference type="PANTHER" id="PTHR33098">
    <property type="entry name" value="COTTON FIBER (DUF761)"/>
    <property type="match status" value="1"/>
</dbReference>
<feature type="compositionally biased region" description="Pro residues" evidence="1">
    <location>
        <begin position="450"/>
        <end position="462"/>
    </location>
</feature>
<name>A0A6P5WGG5_DURZI</name>
<protein>
    <submittedName>
        <fullName evidence="4">Serine/arginine repetitive matrix protein 1</fullName>
    </submittedName>
</protein>
<feature type="compositionally biased region" description="Pro residues" evidence="1">
    <location>
        <begin position="358"/>
        <end position="376"/>
    </location>
</feature>
<dbReference type="RefSeq" id="XP_022715190.1">
    <property type="nucleotide sequence ID" value="XM_022859455.1"/>
</dbReference>
<feature type="compositionally biased region" description="Basic and acidic residues" evidence="1">
    <location>
        <begin position="255"/>
        <end position="280"/>
    </location>
</feature>
<feature type="region of interest" description="Disordered" evidence="1">
    <location>
        <begin position="210"/>
        <end position="464"/>
    </location>
</feature>
<organism evidence="3 4">
    <name type="scientific">Durio zibethinus</name>
    <name type="common">Durian</name>
    <dbReference type="NCBI Taxonomy" id="66656"/>
    <lineage>
        <taxon>Eukaryota</taxon>
        <taxon>Viridiplantae</taxon>
        <taxon>Streptophyta</taxon>
        <taxon>Embryophyta</taxon>
        <taxon>Tracheophyta</taxon>
        <taxon>Spermatophyta</taxon>
        <taxon>Magnoliopsida</taxon>
        <taxon>eudicotyledons</taxon>
        <taxon>Gunneridae</taxon>
        <taxon>Pentapetalae</taxon>
        <taxon>rosids</taxon>
        <taxon>malvids</taxon>
        <taxon>Malvales</taxon>
        <taxon>Malvaceae</taxon>
        <taxon>Helicteroideae</taxon>
        <taxon>Durio</taxon>
    </lineage>
</organism>
<feature type="compositionally biased region" description="Polar residues" evidence="1">
    <location>
        <begin position="432"/>
        <end position="448"/>
    </location>
</feature>
<keyword evidence="2" id="KW-1133">Transmembrane helix</keyword>
<dbReference type="PANTHER" id="PTHR33098:SF36">
    <property type="entry name" value="HYDROXYPROLINE-RICH GLYCOPROTEIN FAMILY PROTEIN"/>
    <property type="match status" value="1"/>
</dbReference>
<feature type="transmembrane region" description="Helical" evidence="2">
    <location>
        <begin position="70"/>
        <end position="89"/>
    </location>
</feature>
<dbReference type="Pfam" id="PF05553">
    <property type="entry name" value="DUF761"/>
    <property type="match status" value="1"/>
</dbReference>
<proteinExistence type="predicted"/>
<feature type="compositionally biased region" description="Basic residues" evidence="1">
    <location>
        <begin position="332"/>
        <end position="341"/>
    </location>
</feature>
<evidence type="ECO:0000313" key="3">
    <source>
        <dbReference type="Proteomes" id="UP000515121"/>
    </source>
</evidence>
<keyword evidence="2" id="KW-0812">Transmembrane</keyword>
<feature type="compositionally biased region" description="Basic and acidic residues" evidence="1">
    <location>
        <begin position="310"/>
        <end position="321"/>
    </location>
</feature>
<dbReference type="GeneID" id="111274663"/>
<dbReference type="OrthoDB" id="787201at2759"/>
<keyword evidence="3" id="KW-1185">Reference proteome</keyword>
<feature type="compositionally biased region" description="Pro residues" evidence="1">
    <location>
        <begin position="234"/>
        <end position="245"/>
    </location>
</feature>
<evidence type="ECO:0000313" key="4">
    <source>
        <dbReference type="RefSeq" id="XP_022715190.1"/>
    </source>
</evidence>
<dbReference type="KEGG" id="dzi:111274663"/>
<feature type="compositionally biased region" description="Basic residues" evidence="1">
    <location>
        <begin position="386"/>
        <end position="395"/>
    </location>
</feature>
<accession>A0A6P5WGG5</accession>
<evidence type="ECO:0000256" key="1">
    <source>
        <dbReference type="SAM" id="MobiDB-lite"/>
    </source>
</evidence>
<dbReference type="AlphaFoldDB" id="A0A6P5WGG5"/>
<feature type="region of interest" description="Disordered" evidence="1">
    <location>
        <begin position="112"/>
        <end position="139"/>
    </location>
</feature>
<keyword evidence="2" id="KW-0472">Membrane</keyword>
<dbReference type="InterPro" id="IPR008480">
    <property type="entry name" value="DUF761_pln"/>
</dbReference>
<dbReference type="Proteomes" id="UP000515121">
    <property type="component" value="Unplaced"/>
</dbReference>
<gene>
    <name evidence="4" type="primary">LOC111274663</name>
</gene>
<feature type="region of interest" description="Disordered" evidence="1">
    <location>
        <begin position="479"/>
        <end position="525"/>
    </location>
</feature>
<sequence>MEDEDMTPFWLQTTDNRRRRRRQASSFFFNTGILIILLLVIAFAFVFIIIPSFLSFTSKVFKPHLVKKSWDSVNLVLVLFAIICGFLNLNSNNDNNDSRSAYEDYRFSSTPKHVHDHDVGRSNPSTPRQWYDYPSSSSDRKAYNSLQRVRSSNSYPDLRLESSWVMNNDDRWRFYDDTHLYNYRSRSRRENDQEQVYINNTKDIVVHTVQTSSPAPSSPQPASPPPAVAAATAPPLPPQSPPPQPSKVVRRKPKRTYDFEDLKPKEKSELKEVIYSDLKIRQPIPPPSAPARPPSSPPPPPPLPPPIAGSEKRSNKSEKKRGGVTKEFLISLRRKKKKQRQRSVENLDEFFNLSTFPLYPPQSPAPPPPPPPPPLPSFYQSIFSSKKSKARKLHSVRPLAPTAPPLEARASKREPQKSPVTTQKLPLPVKISNINNVEESIESGNESPLNPIPPPPPPPPFKMAPWKFEVHGDFVRLRSINSSRSRSPDLDDPLSDEVSPSDGNKMGEIDYGDSTAGPSFCRSPDVDTKADNFIARFRAGLKLEKINSVRGRSNLGPGPDPSTV</sequence>
<reference evidence="4" key="1">
    <citation type="submission" date="2025-08" db="UniProtKB">
        <authorList>
            <consortium name="RefSeq"/>
        </authorList>
    </citation>
    <scope>IDENTIFICATION</scope>
    <source>
        <tissue evidence="4">Fruit stalk</tissue>
    </source>
</reference>
<feature type="compositionally biased region" description="Pro residues" evidence="1">
    <location>
        <begin position="283"/>
        <end position="307"/>
    </location>
</feature>